<evidence type="ECO:0000313" key="8">
    <source>
        <dbReference type="Proteomes" id="UP000077628"/>
    </source>
</evidence>
<dbReference type="InterPro" id="IPR013324">
    <property type="entry name" value="RNA_pol_sigma_r3/r4-like"/>
</dbReference>
<organism evidence="7 8">
    <name type="scientific">Methylomonas koyamae</name>
    <dbReference type="NCBI Taxonomy" id="702114"/>
    <lineage>
        <taxon>Bacteria</taxon>
        <taxon>Pseudomonadati</taxon>
        <taxon>Pseudomonadota</taxon>
        <taxon>Gammaproteobacteria</taxon>
        <taxon>Methylococcales</taxon>
        <taxon>Methylococcaceae</taxon>
        <taxon>Methylomonas</taxon>
    </lineage>
</organism>
<comment type="similarity">
    <text evidence="1">Belongs to the sigma-70 factor family. ECF subfamily.</text>
</comment>
<dbReference type="EMBL" id="LUUK01000190">
    <property type="protein sequence ID" value="OAI15921.1"/>
    <property type="molecule type" value="Genomic_DNA"/>
</dbReference>
<dbReference type="Proteomes" id="UP000077628">
    <property type="component" value="Unassembled WGS sequence"/>
</dbReference>
<gene>
    <name evidence="7" type="ORF">A1355_10460</name>
</gene>
<dbReference type="InterPro" id="IPR007627">
    <property type="entry name" value="RNA_pol_sigma70_r2"/>
</dbReference>
<dbReference type="NCBIfam" id="TIGR02937">
    <property type="entry name" value="sigma70-ECF"/>
    <property type="match status" value="1"/>
</dbReference>
<dbReference type="STRING" id="702114.A1355_10460"/>
<dbReference type="GO" id="GO:0006352">
    <property type="term" value="P:DNA-templated transcription initiation"/>
    <property type="evidence" value="ECO:0007669"/>
    <property type="project" value="InterPro"/>
</dbReference>
<feature type="domain" description="RNA polymerase sigma factor 70 region 4 type 2" evidence="6">
    <location>
        <begin position="112"/>
        <end position="162"/>
    </location>
</feature>
<dbReference type="SUPFAM" id="SSF88946">
    <property type="entry name" value="Sigma2 domain of RNA polymerase sigma factors"/>
    <property type="match status" value="1"/>
</dbReference>
<evidence type="ECO:0000259" key="5">
    <source>
        <dbReference type="Pfam" id="PF04542"/>
    </source>
</evidence>
<keyword evidence="3" id="KW-0731">Sigma factor</keyword>
<evidence type="ECO:0000256" key="2">
    <source>
        <dbReference type="ARBA" id="ARBA00023015"/>
    </source>
</evidence>
<dbReference type="CDD" id="cd06171">
    <property type="entry name" value="Sigma70_r4"/>
    <property type="match status" value="1"/>
</dbReference>
<dbReference type="InterPro" id="IPR014284">
    <property type="entry name" value="RNA_pol_sigma-70_dom"/>
</dbReference>
<dbReference type="InterPro" id="IPR013325">
    <property type="entry name" value="RNA_pol_sigma_r2"/>
</dbReference>
<dbReference type="SUPFAM" id="SSF88659">
    <property type="entry name" value="Sigma3 and sigma4 domains of RNA polymerase sigma factors"/>
    <property type="match status" value="1"/>
</dbReference>
<dbReference type="PANTHER" id="PTHR43133:SF63">
    <property type="entry name" value="RNA POLYMERASE SIGMA FACTOR FECI-RELATED"/>
    <property type="match status" value="1"/>
</dbReference>
<dbReference type="GO" id="GO:0003677">
    <property type="term" value="F:DNA binding"/>
    <property type="evidence" value="ECO:0007669"/>
    <property type="project" value="InterPro"/>
</dbReference>
<dbReference type="GO" id="GO:0016987">
    <property type="term" value="F:sigma factor activity"/>
    <property type="evidence" value="ECO:0007669"/>
    <property type="project" value="UniProtKB-KW"/>
</dbReference>
<dbReference type="PANTHER" id="PTHR43133">
    <property type="entry name" value="RNA POLYMERASE ECF-TYPE SIGMA FACTO"/>
    <property type="match status" value="1"/>
</dbReference>
<dbReference type="Gene3D" id="1.10.1740.10">
    <property type="match status" value="1"/>
</dbReference>
<evidence type="ECO:0000256" key="1">
    <source>
        <dbReference type="ARBA" id="ARBA00010641"/>
    </source>
</evidence>
<comment type="caution">
    <text evidence="7">The sequence shown here is derived from an EMBL/GenBank/DDBJ whole genome shotgun (WGS) entry which is preliminary data.</text>
</comment>
<sequence length="174" mass="19766">MNDLARHRVQCLIETHQKDLQAMLRRRLDCPQDAADVAQEAYRRLLKIIPAQDIQSPKALLFHIAGQLAVNVLNRRDWHDAKHDGDAALEEQTSRDHNPEQQLSLSQTQAVIRAAIDSMPPRRREAFVLHRFHNLTYPQIADILGISVAMVEKHVSAGLLTCRQHLQDAGLLEP</sequence>
<evidence type="ECO:0000313" key="7">
    <source>
        <dbReference type="EMBL" id="OAI15921.1"/>
    </source>
</evidence>
<keyword evidence="2" id="KW-0805">Transcription regulation</keyword>
<evidence type="ECO:0008006" key="9">
    <source>
        <dbReference type="Google" id="ProtNLM"/>
    </source>
</evidence>
<accession>A0A177NDK1</accession>
<reference evidence="8" key="1">
    <citation type="submission" date="2016-03" db="EMBL/GenBank/DDBJ databases">
        <authorList>
            <person name="Heylen K."/>
            <person name="De Vos P."/>
            <person name="Vekeman B."/>
        </authorList>
    </citation>
    <scope>NUCLEOTIDE SEQUENCE [LARGE SCALE GENOMIC DNA]</scope>
    <source>
        <strain evidence="8">R-45383</strain>
    </source>
</reference>
<protein>
    <recommendedName>
        <fullName evidence="9">RNA polymerase subunit sigma-24</fullName>
    </recommendedName>
</protein>
<dbReference type="Gene3D" id="1.10.10.10">
    <property type="entry name" value="Winged helix-like DNA-binding domain superfamily/Winged helix DNA-binding domain"/>
    <property type="match status" value="1"/>
</dbReference>
<dbReference type="RefSeq" id="WP_064030576.1">
    <property type="nucleotide sequence ID" value="NZ_LUUK01000190.1"/>
</dbReference>
<dbReference type="InterPro" id="IPR039425">
    <property type="entry name" value="RNA_pol_sigma-70-like"/>
</dbReference>
<evidence type="ECO:0000256" key="4">
    <source>
        <dbReference type="ARBA" id="ARBA00023163"/>
    </source>
</evidence>
<name>A0A177NDK1_9GAMM</name>
<keyword evidence="4" id="KW-0804">Transcription</keyword>
<dbReference type="InterPro" id="IPR036388">
    <property type="entry name" value="WH-like_DNA-bd_sf"/>
</dbReference>
<proteinExistence type="inferred from homology"/>
<dbReference type="Pfam" id="PF04542">
    <property type="entry name" value="Sigma70_r2"/>
    <property type="match status" value="1"/>
</dbReference>
<dbReference type="OrthoDB" id="9797134at2"/>
<dbReference type="InterPro" id="IPR013249">
    <property type="entry name" value="RNA_pol_sigma70_r4_t2"/>
</dbReference>
<dbReference type="AlphaFoldDB" id="A0A177NDK1"/>
<evidence type="ECO:0000259" key="6">
    <source>
        <dbReference type="Pfam" id="PF08281"/>
    </source>
</evidence>
<dbReference type="Pfam" id="PF08281">
    <property type="entry name" value="Sigma70_r4_2"/>
    <property type="match status" value="1"/>
</dbReference>
<feature type="domain" description="RNA polymerase sigma-70 region 2" evidence="5">
    <location>
        <begin position="12"/>
        <end position="78"/>
    </location>
</feature>
<evidence type="ECO:0000256" key="3">
    <source>
        <dbReference type="ARBA" id="ARBA00023082"/>
    </source>
</evidence>
<keyword evidence="8" id="KW-1185">Reference proteome</keyword>